<dbReference type="GO" id="GO:0120010">
    <property type="term" value="P:intermembrane phospholipid transfer"/>
    <property type="evidence" value="ECO:0007669"/>
    <property type="project" value="TreeGrafter"/>
</dbReference>
<dbReference type="InterPro" id="IPR007428">
    <property type="entry name" value="MlaA"/>
</dbReference>
<dbReference type="EMBL" id="JAUOQI010000020">
    <property type="protein sequence ID" value="MDO6579435.1"/>
    <property type="molecule type" value="Genomic_DNA"/>
</dbReference>
<dbReference type="AlphaFoldDB" id="A0AAW7Z7X5"/>
<feature type="signal peptide" evidence="4">
    <location>
        <begin position="1"/>
        <end position="27"/>
    </location>
</feature>
<dbReference type="GO" id="GO:0016020">
    <property type="term" value="C:membrane"/>
    <property type="evidence" value="ECO:0007669"/>
    <property type="project" value="InterPro"/>
</dbReference>
<dbReference type="PROSITE" id="PS51257">
    <property type="entry name" value="PROKAR_LIPOPROTEIN"/>
    <property type="match status" value="1"/>
</dbReference>
<evidence type="ECO:0000256" key="3">
    <source>
        <dbReference type="SAM" id="MobiDB-lite"/>
    </source>
</evidence>
<evidence type="ECO:0000256" key="2">
    <source>
        <dbReference type="ARBA" id="ARBA00022729"/>
    </source>
</evidence>
<proteinExistence type="inferred from homology"/>
<keyword evidence="2 4" id="KW-0732">Signal</keyword>
<evidence type="ECO:0000313" key="8">
    <source>
        <dbReference type="Proteomes" id="UP001170717"/>
    </source>
</evidence>
<keyword evidence="6" id="KW-0449">Lipoprotein</keyword>
<dbReference type="EMBL" id="CP013926">
    <property type="protein sequence ID" value="AMJ73533.1"/>
    <property type="molecule type" value="Genomic_DNA"/>
</dbReference>
<dbReference type="PANTHER" id="PTHR30035:SF3">
    <property type="entry name" value="INTERMEMBRANE PHOSPHOLIPID TRANSPORT SYSTEM LIPOPROTEIN MLAA"/>
    <property type="match status" value="1"/>
</dbReference>
<reference evidence="5 7" key="1">
    <citation type="submission" date="2015-12" db="EMBL/GenBank/DDBJ databases">
        <title>Intraspecies pangenome expansion in the marine bacterium Alteromonas.</title>
        <authorList>
            <person name="Lopez-Perez M."/>
            <person name="Rodriguez-Valera F."/>
        </authorList>
    </citation>
    <scope>NUCLEOTIDE SEQUENCE [LARGE SCALE GENOMIC DNA]</scope>
    <source>
        <strain evidence="5 7">LMG 21861</strain>
    </source>
</reference>
<evidence type="ECO:0000256" key="1">
    <source>
        <dbReference type="ARBA" id="ARBA00010634"/>
    </source>
</evidence>
<comment type="similarity">
    <text evidence="1">Belongs to the MlaA family.</text>
</comment>
<dbReference type="Proteomes" id="UP001170717">
    <property type="component" value="Unassembled WGS sequence"/>
</dbReference>
<feature type="region of interest" description="Disordered" evidence="3">
    <location>
        <begin position="267"/>
        <end position="287"/>
    </location>
</feature>
<dbReference type="Pfam" id="PF04333">
    <property type="entry name" value="MlaA"/>
    <property type="match status" value="1"/>
</dbReference>
<sequence length="287" mass="31670">MIKFSKWGSVTALVLASLLGGCATQQASQQVDQNNNQVQDAGDPRDPLEPVNRVMWDFNWEVLDAYILRPITVGYVTVMPHFARVGLFNAAENLQEPANFMNNMFQGKVDDGMDSLARFVLNSTVGLFGTIDVANHIGITKKEEEFGETMGKWGVGTGPFLMLPALGPNDPRSFSGNVVDGMVYPMAIIDGQFAIARYLVSLLEGRASLIDQEQQLEQSVDDYAFVKNAYFENLAFKVTDGKSGDKAIEEEQLDDFAEFEAMLEYEELDVEDDSSTDGPEEDGPQGH</sequence>
<gene>
    <name evidence="5" type="ORF">AVL57_05810</name>
    <name evidence="6" type="ORF">Q4527_18700</name>
</gene>
<accession>A0AAW7Z7X5</accession>
<protein>
    <submittedName>
        <fullName evidence="5">Surface lipoprotein</fullName>
    </submittedName>
    <submittedName>
        <fullName evidence="6">VacJ family lipoprotein</fullName>
    </submittedName>
</protein>
<dbReference type="PANTHER" id="PTHR30035">
    <property type="entry name" value="LIPOPROTEIN VACJ-RELATED"/>
    <property type="match status" value="1"/>
</dbReference>
<evidence type="ECO:0000313" key="7">
    <source>
        <dbReference type="Proteomes" id="UP000056750"/>
    </source>
</evidence>
<evidence type="ECO:0000313" key="5">
    <source>
        <dbReference type="EMBL" id="AMJ73533.1"/>
    </source>
</evidence>
<feature type="chain" id="PRO_5043981410" evidence="4">
    <location>
        <begin position="28"/>
        <end position="287"/>
    </location>
</feature>
<keyword evidence="7" id="KW-1185">Reference proteome</keyword>
<organism evidence="6 8">
    <name type="scientific">Alteromonas stellipolaris</name>
    <dbReference type="NCBI Taxonomy" id="233316"/>
    <lineage>
        <taxon>Bacteria</taxon>
        <taxon>Pseudomonadati</taxon>
        <taxon>Pseudomonadota</taxon>
        <taxon>Gammaproteobacteria</taxon>
        <taxon>Alteromonadales</taxon>
        <taxon>Alteromonadaceae</taxon>
        <taxon>Alteromonas/Salinimonas group</taxon>
        <taxon>Alteromonas</taxon>
    </lineage>
</organism>
<evidence type="ECO:0000313" key="6">
    <source>
        <dbReference type="EMBL" id="MDO6579435.1"/>
    </source>
</evidence>
<dbReference type="Proteomes" id="UP000056750">
    <property type="component" value="Chromosome"/>
</dbReference>
<dbReference type="KEGG" id="asq:AVL57_05810"/>
<dbReference type="PRINTS" id="PR01805">
    <property type="entry name" value="VACJLIPOPROT"/>
</dbReference>
<name>A0AAW7Z7X5_9ALTE</name>
<reference evidence="6" key="2">
    <citation type="submission" date="2023-07" db="EMBL/GenBank/DDBJ databases">
        <title>Genome content predicts the carbon catabolic preferences of heterotrophic bacteria.</title>
        <authorList>
            <person name="Gralka M."/>
        </authorList>
    </citation>
    <scope>NUCLEOTIDE SEQUENCE</scope>
    <source>
        <strain evidence="6">F2M12</strain>
    </source>
</reference>
<evidence type="ECO:0000256" key="4">
    <source>
        <dbReference type="SAM" id="SignalP"/>
    </source>
</evidence>